<protein>
    <submittedName>
        <fullName evidence="1">Uncharacterized protein</fullName>
    </submittedName>
</protein>
<keyword evidence="2" id="KW-1185">Reference proteome</keyword>
<dbReference type="RefSeq" id="WP_265144852.1">
    <property type="nucleotide sequence ID" value="NZ_JAPCHZ010000005.1"/>
</dbReference>
<accession>A0ABT3JPX0</accession>
<evidence type="ECO:0000313" key="2">
    <source>
        <dbReference type="Proteomes" id="UP001209107"/>
    </source>
</evidence>
<gene>
    <name evidence="1" type="ORF">OK344_11115</name>
</gene>
<sequence length="75" mass="8465">MTKRKSCGGPRCPKMAMVTKFPSLQHRHLLSSVLGVKFDISYFHTAQSATVDQADEQFMLQEFGTLKHSPDFFTA</sequence>
<name>A0ABT3JPX0_9FLAO</name>
<dbReference type="Proteomes" id="UP001209107">
    <property type="component" value="Unassembled WGS sequence"/>
</dbReference>
<reference evidence="1 2" key="1">
    <citation type="submission" date="2022-10" db="EMBL/GenBank/DDBJ databases">
        <title>Kaistella sp. BT-6-1-3.</title>
        <authorList>
            <person name="Ai J."/>
            <person name="Deng Z."/>
        </authorList>
    </citation>
    <scope>NUCLEOTIDE SEQUENCE [LARGE SCALE GENOMIC DNA]</scope>
    <source>
        <strain evidence="1 2">BT6-1-3</strain>
    </source>
</reference>
<organism evidence="1 2">
    <name type="scientific">Kaistella yananensis</name>
    <dbReference type="NCBI Taxonomy" id="2989820"/>
    <lineage>
        <taxon>Bacteria</taxon>
        <taxon>Pseudomonadati</taxon>
        <taxon>Bacteroidota</taxon>
        <taxon>Flavobacteriia</taxon>
        <taxon>Flavobacteriales</taxon>
        <taxon>Weeksellaceae</taxon>
        <taxon>Chryseobacterium group</taxon>
        <taxon>Kaistella</taxon>
    </lineage>
</organism>
<dbReference type="EMBL" id="JAPCHZ010000005">
    <property type="protein sequence ID" value="MCW4452756.1"/>
    <property type="molecule type" value="Genomic_DNA"/>
</dbReference>
<comment type="caution">
    <text evidence="1">The sequence shown here is derived from an EMBL/GenBank/DDBJ whole genome shotgun (WGS) entry which is preliminary data.</text>
</comment>
<proteinExistence type="predicted"/>
<evidence type="ECO:0000313" key="1">
    <source>
        <dbReference type="EMBL" id="MCW4452756.1"/>
    </source>
</evidence>